<dbReference type="GO" id="GO:0016987">
    <property type="term" value="F:sigma factor activity"/>
    <property type="evidence" value="ECO:0007669"/>
    <property type="project" value="UniProtKB-KW"/>
</dbReference>
<organism evidence="8 9">
    <name type="scientific">Fulvivirga sediminis</name>
    <dbReference type="NCBI Taxonomy" id="2803949"/>
    <lineage>
        <taxon>Bacteria</taxon>
        <taxon>Pseudomonadati</taxon>
        <taxon>Bacteroidota</taxon>
        <taxon>Cytophagia</taxon>
        <taxon>Cytophagales</taxon>
        <taxon>Fulvivirgaceae</taxon>
        <taxon>Fulvivirga</taxon>
    </lineage>
</organism>
<keyword evidence="9" id="KW-1185">Reference proteome</keyword>
<dbReference type="Proteomes" id="UP000659388">
    <property type="component" value="Unassembled WGS sequence"/>
</dbReference>
<dbReference type="NCBIfam" id="TIGR02937">
    <property type="entry name" value="sigma70-ECF"/>
    <property type="match status" value="1"/>
</dbReference>
<dbReference type="GO" id="GO:0006352">
    <property type="term" value="P:DNA-templated transcription initiation"/>
    <property type="evidence" value="ECO:0007669"/>
    <property type="project" value="InterPro"/>
</dbReference>
<dbReference type="InterPro" id="IPR013249">
    <property type="entry name" value="RNA_pol_sigma70_r4_t2"/>
</dbReference>
<name>A0A937F8S0_9BACT</name>
<dbReference type="InterPro" id="IPR014284">
    <property type="entry name" value="RNA_pol_sigma-70_dom"/>
</dbReference>
<proteinExistence type="inferred from homology"/>
<comment type="caution">
    <text evidence="8">The sequence shown here is derived from an EMBL/GenBank/DDBJ whole genome shotgun (WGS) entry which is preliminary data.</text>
</comment>
<dbReference type="RefSeq" id="WP_202244140.1">
    <property type="nucleotide sequence ID" value="NZ_JAESIY010000004.1"/>
</dbReference>
<keyword evidence="3" id="KW-0731">Sigma factor</keyword>
<evidence type="ECO:0000256" key="5">
    <source>
        <dbReference type="ARBA" id="ARBA00023163"/>
    </source>
</evidence>
<dbReference type="InterPro" id="IPR039425">
    <property type="entry name" value="RNA_pol_sigma-70-like"/>
</dbReference>
<dbReference type="Gene3D" id="1.10.10.10">
    <property type="entry name" value="Winged helix-like DNA-binding domain superfamily/Winged helix DNA-binding domain"/>
    <property type="match status" value="1"/>
</dbReference>
<dbReference type="PANTHER" id="PTHR43133">
    <property type="entry name" value="RNA POLYMERASE ECF-TYPE SIGMA FACTO"/>
    <property type="match status" value="1"/>
</dbReference>
<dbReference type="Pfam" id="PF04542">
    <property type="entry name" value="Sigma70_r2"/>
    <property type="match status" value="1"/>
</dbReference>
<dbReference type="Gene3D" id="1.10.1740.10">
    <property type="match status" value="1"/>
</dbReference>
<dbReference type="GO" id="GO:0003677">
    <property type="term" value="F:DNA binding"/>
    <property type="evidence" value="ECO:0007669"/>
    <property type="project" value="UniProtKB-KW"/>
</dbReference>
<dbReference type="SUPFAM" id="SSF88659">
    <property type="entry name" value="Sigma3 and sigma4 domains of RNA polymerase sigma factors"/>
    <property type="match status" value="1"/>
</dbReference>
<dbReference type="InterPro" id="IPR013325">
    <property type="entry name" value="RNA_pol_sigma_r2"/>
</dbReference>
<evidence type="ECO:0000259" key="7">
    <source>
        <dbReference type="Pfam" id="PF08281"/>
    </source>
</evidence>
<dbReference type="PANTHER" id="PTHR43133:SF8">
    <property type="entry name" value="RNA POLYMERASE SIGMA FACTOR HI_1459-RELATED"/>
    <property type="match status" value="1"/>
</dbReference>
<protein>
    <submittedName>
        <fullName evidence="8">Sigma-70 family RNA polymerase sigma factor</fullName>
    </submittedName>
</protein>
<feature type="domain" description="RNA polymerase sigma-70 region 2" evidence="6">
    <location>
        <begin position="24"/>
        <end position="90"/>
    </location>
</feature>
<evidence type="ECO:0000313" key="9">
    <source>
        <dbReference type="Proteomes" id="UP000659388"/>
    </source>
</evidence>
<dbReference type="InterPro" id="IPR013324">
    <property type="entry name" value="RNA_pol_sigma_r3/r4-like"/>
</dbReference>
<evidence type="ECO:0000259" key="6">
    <source>
        <dbReference type="Pfam" id="PF04542"/>
    </source>
</evidence>
<dbReference type="InterPro" id="IPR007627">
    <property type="entry name" value="RNA_pol_sigma70_r2"/>
</dbReference>
<dbReference type="EMBL" id="JAESIY010000004">
    <property type="protein sequence ID" value="MBL3656355.1"/>
    <property type="molecule type" value="Genomic_DNA"/>
</dbReference>
<dbReference type="SUPFAM" id="SSF88946">
    <property type="entry name" value="Sigma2 domain of RNA polymerase sigma factors"/>
    <property type="match status" value="1"/>
</dbReference>
<evidence type="ECO:0000256" key="3">
    <source>
        <dbReference type="ARBA" id="ARBA00023082"/>
    </source>
</evidence>
<evidence type="ECO:0000256" key="2">
    <source>
        <dbReference type="ARBA" id="ARBA00023015"/>
    </source>
</evidence>
<sequence>MHKQNDSILVNRIIKGEQHLFNILIDRHKKYAFNIALKILDNAEDAEEVAHDSFIKAYKNLHKFNQESKFSTWLYRITFNTSITVKRKQHSKNEEIDDSKHNFQQAEVNLLEKKDQKHYIELALKKLPDVDQTIISLFYLKEFSLEEIADITKMEANNVKVRLHRARKKMATEMKNILKGEALNL</sequence>
<keyword evidence="2" id="KW-0805">Transcription regulation</keyword>
<dbReference type="Pfam" id="PF08281">
    <property type="entry name" value="Sigma70_r4_2"/>
    <property type="match status" value="1"/>
</dbReference>
<evidence type="ECO:0000256" key="1">
    <source>
        <dbReference type="ARBA" id="ARBA00010641"/>
    </source>
</evidence>
<comment type="similarity">
    <text evidence="1">Belongs to the sigma-70 factor family. ECF subfamily.</text>
</comment>
<gene>
    <name evidence="8" type="ORF">JL102_09460</name>
</gene>
<keyword evidence="5" id="KW-0804">Transcription</keyword>
<keyword evidence="4" id="KW-0238">DNA-binding</keyword>
<accession>A0A937F8S0</accession>
<feature type="domain" description="RNA polymerase sigma factor 70 region 4 type 2" evidence="7">
    <location>
        <begin position="119"/>
        <end position="170"/>
    </location>
</feature>
<evidence type="ECO:0000256" key="4">
    <source>
        <dbReference type="ARBA" id="ARBA00023125"/>
    </source>
</evidence>
<dbReference type="CDD" id="cd06171">
    <property type="entry name" value="Sigma70_r4"/>
    <property type="match status" value="1"/>
</dbReference>
<evidence type="ECO:0000313" key="8">
    <source>
        <dbReference type="EMBL" id="MBL3656355.1"/>
    </source>
</evidence>
<dbReference type="AlphaFoldDB" id="A0A937F8S0"/>
<reference evidence="8" key="1">
    <citation type="submission" date="2021-01" db="EMBL/GenBank/DDBJ databases">
        <title>Fulvivirga kasyanovii gen. nov., sp nov., a novel member of the phylum Bacteroidetes isolated from seawater in a mussel farm.</title>
        <authorList>
            <person name="Zhao L.-H."/>
            <person name="Wang Z.-J."/>
        </authorList>
    </citation>
    <scope>NUCLEOTIDE SEQUENCE</scope>
    <source>
        <strain evidence="8">2943</strain>
    </source>
</reference>
<dbReference type="InterPro" id="IPR036388">
    <property type="entry name" value="WH-like_DNA-bd_sf"/>
</dbReference>